<evidence type="ECO:0000256" key="2">
    <source>
        <dbReference type="ARBA" id="ARBA00022617"/>
    </source>
</evidence>
<comment type="caution">
    <text evidence="9">The sequence shown here is derived from an EMBL/GenBank/DDBJ whole genome shotgun (WGS) entry which is preliminary data.</text>
</comment>
<dbReference type="PROSITE" id="PS51007">
    <property type="entry name" value="CYTC"/>
    <property type="match status" value="1"/>
</dbReference>
<dbReference type="Pfam" id="PF13442">
    <property type="entry name" value="Cytochrome_CBB3"/>
    <property type="match status" value="1"/>
</dbReference>
<reference evidence="9 10" key="1">
    <citation type="submission" date="2024-09" db="EMBL/GenBank/DDBJ databases">
        <authorList>
            <person name="Sun Q."/>
            <person name="Mori K."/>
        </authorList>
    </citation>
    <scope>NUCLEOTIDE SEQUENCE [LARGE SCALE GENOMIC DNA]</scope>
    <source>
        <strain evidence="9 10">CCM 4839</strain>
    </source>
</reference>
<gene>
    <name evidence="9" type="ORF">ACFFJ8_06700</name>
</gene>
<evidence type="ECO:0000313" key="10">
    <source>
        <dbReference type="Proteomes" id="UP001589818"/>
    </source>
</evidence>
<keyword evidence="7" id="KW-0732">Signal</keyword>
<dbReference type="InterPro" id="IPR036909">
    <property type="entry name" value="Cyt_c-like_dom_sf"/>
</dbReference>
<evidence type="ECO:0000259" key="8">
    <source>
        <dbReference type="PROSITE" id="PS51007"/>
    </source>
</evidence>
<accession>A0ABV6J599</accession>
<dbReference type="PANTHER" id="PTHR37823">
    <property type="entry name" value="CYTOCHROME C-553-LIKE"/>
    <property type="match status" value="1"/>
</dbReference>
<dbReference type="InterPro" id="IPR012218">
    <property type="entry name" value="Cyt_c_BACSU-c550-type"/>
</dbReference>
<keyword evidence="10" id="KW-1185">Reference proteome</keyword>
<dbReference type="EMBL" id="JBHLVF010000010">
    <property type="protein sequence ID" value="MFC0391062.1"/>
    <property type="molecule type" value="Genomic_DNA"/>
</dbReference>
<dbReference type="PANTHER" id="PTHR37823:SF4">
    <property type="entry name" value="MENAQUINOL-CYTOCHROME C REDUCTASE CYTOCHROME B_C SUBUNIT"/>
    <property type="match status" value="1"/>
</dbReference>
<evidence type="ECO:0000256" key="4">
    <source>
        <dbReference type="ARBA" id="ARBA00022982"/>
    </source>
</evidence>
<keyword evidence="4" id="KW-0249">Electron transport</keyword>
<name>A0ABV6J599_9BACL</name>
<keyword evidence="3 6" id="KW-0479">Metal-binding</keyword>
<dbReference type="Proteomes" id="UP001589818">
    <property type="component" value="Unassembled WGS sequence"/>
</dbReference>
<dbReference type="Gene3D" id="1.10.760.10">
    <property type="entry name" value="Cytochrome c-like domain"/>
    <property type="match status" value="1"/>
</dbReference>
<protein>
    <submittedName>
        <fullName evidence="9">C-type cytochrome</fullName>
    </submittedName>
</protein>
<keyword evidence="1" id="KW-0813">Transport</keyword>
<feature type="signal peptide" evidence="7">
    <location>
        <begin position="1"/>
        <end position="20"/>
    </location>
</feature>
<dbReference type="InterPro" id="IPR009056">
    <property type="entry name" value="Cyt_c-like_dom"/>
</dbReference>
<feature type="chain" id="PRO_5045101202" evidence="7">
    <location>
        <begin position="21"/>
        <end position="110"/>
    </location>
</feature>
<evidence type="ECO:0000256" key="1">
    <source>
        <dbReference type="ARBA" id="ARBA00022448"/>
    </source>
</evidence>
<organism evidence="9 10">
    <name type="scientific">Paenibacillus mendelii</name>
    <dbReference type="NCBI Taxonomy" id="206163"/>
    <lineage>
        <taxon>Bacteria</taxon>
        <taxon>Bacillati</taxon>
        <taxon>Bacillota</taxon>
        <taxon>Bacilli</taxon>
        <taxon>Bacillales</taxon>
        <taxon>Paenibacillaceae</taxon>
        <taxon>Paenibacillus</taxon>
    </lineage>
</organism>
<dbReference type="RefSeq" id="WP_256555303.1">
    <property type="nucleotide sequence ID" value="NZ_JANHOF010000004.1"/>
</dbReference>
<dbReference type="SUPFAM" id="SSF46626">
    <property type="entry name" value="Cytochrome c"/>
    <property type="match status" value="1"/>
</dbReference>
<dbReference type="PROSITE" id="PS51257">
    <property type="entry name" value="PROKAR_LIPOPROTEIN"/>
    <property type="match status" value="1"/>
</dbReference>
<keyword evidence="2 6" id="KW-0349">Heme</keyword>
<sequence length="110" mass="11723">MKVYSFFLSMIIVLVLTACSSEGNTQELEAGANSPGDVEAIALYKQSCLSCHAADLSGRVGPGLQEIGSKLSEEQLFGLIQDGARGMPSFKKKLTAAEIEALAQWLSNNK</sequence>
<evidence type="ECO:0000256" key="7">
    <source>
        <dbReference type="SAM" id="SignalP"/>
    </source>
</evidence>
<feature type="domain" description="Cytochrome c" evidence="8">
    <location>
        <begin position="36"/>
        <end position="110"/>
    </location>
</feature>
<evidence type="ECO:0000256" key="6">
    <source>
        <dbReference type="PROSITE-ProRule" id="PRU00433"/>
    </source>
</evidence>
<dbReference type="PIRSF" id="PIRSF000025">
    <property type="entry name" value="Cytc_Bsub_c550"/>
    <property type="match status" value="1"/>
</dbReference>
<evidence type="ECO:0000256" key="3">
    <source>
        <dbReference type="ARBA" id="ARBA00022723"/>
    </source>
</evidence>
<evidence type="ECO:0000256" key="5">
    <source>
        <dbReference type="ARBA" id="ARBA00023004"/>
    </source>
</evidence>
<evidence type="ECO:0000313" key="9">
    <source>
        <dbReference type="EMBL" id="MFC0391062.1"/>
    </source>
</evidence>
<dbReference type="InterPro" id="IPR051811">
    <property type="entry name" value="Cytochrome_c550/c551-like"/>
</dbReference>
<keyword evidence="5 6" id="KW-0408">Iron</keyword>
<proteinExistence type="predicted"/>